<accession>A0ABR6KME7</accession>
<sequence>MNITHYKDGNKSVKTLSLNELIDTMRNSVSGHVVEEFRKKLEEYPPGYPCPAATKLPRIVFGAELKKKNETLEMKAYNGLVLLEVDNLSGDREAVEIRLYRLRSNNPCKCLVN</sequence>
<evidence type="ECO:0000313" key="2">
    <source>
        <dbReference type="EMBL" id="MBB4622687.1"/>
    </source>
</evidence>
<reference evidence="2 3" key="1">
    <citation type="submission" date="2020-08" db="EMBL/GenBank/DDBJ databases">
        <title>Genomic Encyclopedia of Type Strains, Phase IV (KMG-IV): sequencing the most valuable type-strain genomes for metagenomic binning, comparative biology and taxonomic classification.</title>
        <authorList>
            <person name="Goeker M."/>
        </authorList>
    </citation>
    <scope>NUCLEOTIDE SEQUENCE [LARGE SCALE GENOMIC DNA]</scope>
    <source>
        <strain evidence="2 3">DSM 102983</strain>
    </source>
</reference>
<keyword evidence="3" id="KW-1185">Reference proteome</keyword>
<name>A0ABR6KME7_9BACT</name>
<evidence type="ECO:0000259" key="1">
    <source>
        <dbReference type="Pfam" id="PF08800"/>
    </source>
</evidence>
<proteinExistence type="predicted"/>
<dbReference type="RefSeq" id="WP_229801117.1">
    <property type="nucleotide sequence ID" value="NZ_BMPB01000012.1"/>
</dbReference>
<feature type="domain" description="BT4734-like N-terminal" evidence="1">
    <location>
        <begin position="53"/>
        <end position="98"/>
    </location>
</feature>
<organism evidence="2 3">
    <name type="scientific">Parabacteroides faecis</name>
    <dbReference type="NCBI Taxonomy" id="1217282"/>
    <lineage>
        <taxon>Bacteria</taxon>
        <taxon>Pseudomonadati</taxon>
        <taxon>Bacteroidota</taxon>
        <taxon>Bacteroidia</taxon>
        <taxon>Bacteroidales</taxon>
        <taxon>Tannerellaceae</taxon>
        <taxon>Parabacteroides</taxon>
    </lineage>
</organism>
<protein>
    <recommendedName>
        <fullName evidence="1">BT4734-like N-terminal domain-containing protein</fullName>
    </recommendedName>
</protein>
<dbReference type="InterPro" id="IPR014907">
    <property type="entry name" value="BT4734-like_N"/>
</dbReference>
<comment type="caution">
    <text evidence="2">The sequence shown here is derived from an EMBL/GenBank/DDBJ whole genome shotgun (WGS) entry which is preliminary data.</text>
</comment>
<dbReference type="EMBL" id="JACHOC010000004">
    <property type="protein sequence ID" value="MBB4622687.1"/>
    <property type="molecule type" value="Genomic_DNA"/>
</dbReference>
<gene>
    <name evidence="2" type="ORF">GGQ57_002587</name>
</gene>
<dbReference type="Proteomes" id="UP000533637">
    <property type="component" value="Unassembled WGS sequence"/>
</dbReference>
<evidence type="ECO:0000313" key="3">
    <source>
        <dbReference type="Proteomes" id="UP000533637"/>
    </source>
</evidence>
<dbReference type="Pfam" id="PF08800">
    <property type="entry name" value="BT4734-like_N"/>
    <property type="match status" value="1"/>
</dbReference>